<feature type="compositionally biased region" description="Acidic residues" evidence="1">
    <location>
        <begin position="309"/>
        <end position="319"/>
    </location>
</feature>
<evidence type="ECO:0000313" key="4">
    <source>
        <dbReference type="Proteomes" id="UP001479290"/>
    </source>
</evidence>
<feature type="compositionally biased region" description="Pro residues" evidence="1">
    <location>
        <begin position="50"/>
        <end position="62"/>
    </location>
</feature>
<dbReference type="SUPFAM" id="SSF54236">
    <property type="entry name" value="Ubiquitin-like"/>
    <property type="match status" value="1"/>
</dbReference>
<organism evidence="3 4">
    <name type="scientific">Culter alburnus</name>
    <name type="common">Topmouth culter</name>
    <dbReference type="NCBI Taxonomy" id="194366"/>
    <lineage>
        <taxon>Eukaryota</taxon>
        <taxon>Metazoa</taxon>
        <taxon>Chordata</taxon>
        <taxon>Craniata</taxon>
        <taxon>Vertebrata</taxon>
        <taxon>Euteleostomi</taxon>
        <taxon>Actinopterygii</taxon>
        <taxon>Neopterygii</taxon>
        <taxon>Teleostei</taxon>
        <taxon>Ostariophysi</taxon>
        <taxon>Cypriniformes</taxon>
        <taxon>Xenocyprididae</taxon>
        <taxon>Xenocypridinae</taxon>
        <taxon>Culter</taxon>
    </lineage>
</organism>
<name>A0AAW1ZMI4_CULAL</name>
<feature type="domain" description="UBX" evidence="2">
    <location>
        <begin position="213"/>
        <end position="289"/>
    </location>
</feature>
<dbReference type="AlphaFoldDB" id="A0AAW1ZMI4"/>
<protein>
    <recommendedName>
        <fullName evidence="2">UBX domain-containing protein</fullName>
    </recommendedName>
</protein>
<dbReference type="InterPro" id="IPR029071">
    <property type="entry name" value="Ubiquitin-like_domsf"/>
</dbReference>
<keyword evidence="4" id="KW-1185">Reference proteome</keyword>
<dbReference type="Proteomes" id="UP001479290">
    <property type="component" value="Unassembled WGS sequence"/>
</dbReference>
<proteinExistence type="predicted"/>
<feature type="region of interest" description="Disordered" evidence="1">
    <location>
        <begin position="41"/>
        <end position="71"/>
    </location>
</feature>
<dbReference type="PROSITE" id="PS50033">
    <property type="entry name" value="UBX"/>
    <property type="match status" value="1"/>
</dbReference>
<dbReference type="InterPro" id="IPR001012">
    <property type="entry name" value="UBX_dom"/>
</dbReference>
<gene>
    <name evidence="3" type="ORF">ABG768_007868</name>
</gene>
<dbReference type="EMBL" id="JAWDJR010000015">
    <property type="protein sequence ID" value="KAK9962510.1"/>
    <property type="molecule type" value="Genomic_DNA"/>
</dbReference>
<feature type="region of interest" description="Disordered" evidence="1">
    <location>
        <begin position="303"/>
        <end position="330"/>
    </location>
</feature>
<accession>A0AAW1ZMI4</accession>
<dbReference type="Gene3D" id="3.10.20.90">
    <property type="entry name" value="Phosphatidylinositol 3-kinase Catalytic Subunit, Chain A, domain 1"/>
    <property type="match status" value="1"/>
</dbReference>
<evidence type="ECO:0000313" key="3">
    <source>
        <dbReference type="EMBL" id="KAK9962510.1"/>
    </source>
</evidence>
<sequence length="330" mass="37166">MDAHHDIIVLNLPAITPRDIKECLELNRSAVYVRIKGEDSPLPVAVHNQPPSPGMPNPPPSTRPRLSESLSPEISHVPSLEERHVPLSLGSIPLSTSQRIGSSSSRLSCQVHNDVSVGDSDCVFVEETRLAETRGQNPDVPSSERIVETVEQTRALRRSQDIEYMEALNRDQQRDQEREAQRLALERSEVAAQMMEERRLNALMERRGRLCPEPLNGFRIQLKYHDGSMKSRRFLPTQSLQNLMDYAGDDDSASEIFWLSMPSVGTRLSSTMTGTLEEHNLMTPCTLFVQWLEGDEVEEVHLNAPNPEPDVDEWPEEGLTDQIDSSVNTK</sequence>
<comment type="caution">
    <text evidence="3">The sequence shown here is derived from an EMBL/GenBank/DDBJ whole genome shotgun (WGS) entry which is preliminary data.</text>
</comment>
<evidence type="ECO:0000256" key="1">
    <source>
        <dbReference type="SAM" id="MobiDB-lite"/>
    </source>
</evidence>
<reference evidence="3 4" key="1">
    <citation type="submission" date="2024-05" db="EMBL/GenBank/DDBJ databases">
        <title>A high-quality chromosomal-level genome assembly of Topmouth culter (Culter alburnus).</title>
        <authorList>
            <person name="Zhao H."/>
        </authorList>
    </citation>
    <scope>NUCLEOTIDE SEQUENCE [LARGE SCALE GENOMIC DNA]</scope>
    <source>
        <strain evidence="3">CATC2023</strain>
        <tissue evidence="3">Muscle</tissue>
    </source>
</reference>
<evidence type="ECO:0000259" key="2">
    <source>
        <dbReference type="PROSITE" id="PS50033"/>
    </source>
</evidence>